<sequence length="312" mass="34506">MRKLLLILLTFSIVSSCDDGDIINVDFEFGDTFVACGELVFYQVKENPFESLSLQIVQPDWTLEKLIEVDTITGLLVNDEPIEIAIEGTANQFNYRSYNSNPAPLFCNDVPPSDIQINEDLSSFSGIGIINVFLLEDDNDGIPAEMEDANLDDDMNPATDPTDTDGDGIPDYLDVDDDGDNVLTSVEIEDDNLDNDNNPLTNPRDTDEDGIPNYLDTDDDNDGTLTIDEENAPADQNPANDYTDPNIADYLNPNESATLPATAYRAHPINQVFTITLRVEGIQFPTITQDVFDMGSLTDSRLTNTRLVTPEF</sequence>
<gene>
    <name evidence="2" type="ORF">ES675_10860</name>
</gene>
<name>A0A5D0QU95_9FLAO</name>
<protein>
    <submittedName>
        <fullName evidence="2">Uncharacterized protein</fullName>
    </submittedName>
</protein>
<reference evidence="2 3" key="1">
    <citation type="submission" date="2019-08" db="EMBL/GenBank/DDBJ databases">
        <title>Genomes of Antarctic Bizionia species.</title>
        <authorList>
            <person name="Bowman J.P."/>
        </authorList>
    </citation>
    <scope>NUCLEOTIDE SEQUENCE [LARGE SCALE GENOMIC DNA]</scope>
    <source>
        <strain evidence="2 3">APA-1</strain>
    </source>
</reference>
<feature type="compositionally biased region" description="Acidic residues" evidence="1">
    <location>
        <begin position="206"/>
        <end position="232"/>
    </location>
</feature>
<dbReference type="PROSITE" id="PS51257">
    <property type="entry name" value="PROKAR_LIPOPROTEIN"/>
    <property type="match status" value="1"/>
</dbReference>
<feature type="compositionally biased region" description="Acidic residues" evidence="1">
    <location>
        <begin position="143"/>
        <end position="155"/>
    </location>
</feature>
<evidence type="ECO:0000256" key="1">
    <source>
        <dbReference type="SAM" id="MobiDB-lite"/>
    </source>
</evidence>
<dbReference type="RefSeq" id="WP_066255721.1">
    <property type="nucleotide sequence ID" value="NZ_VSKL01000004.1"/>
</dbReference>
<comment type="caution">
    <text evidence="2">The sequence shown here is derived from an EMBL/GenBank/DDBJ whole genome shotgun (WGS) entry which is preliminary data.</text>
</comment>
<accession>A0A5D0QU95</accession>
<feature type="region of interest" description="Disordered" evidence="1">
    <location>
        <begin position="186"/>
        <end position="240"/>
    </location>
</feature>
<feature type="region of interest" description="Disordered" evidence="1">
    <location>
        <begin position="143"/>
        <end position="171"/>
    </location>
</feature>
<dbReference type="EMBL" id="VSKL01000004">
    <property type="protein sequence ID" value="TYB72261.1"/>
    <property type="molecule type" value="Genomic_DNA"/>
</dbReference>
<dbReference type="AlphaFoldDB" id="A0A5D0QU95"/>
<evidence type="ECO:0000313" key="2">
    <source>
        <dbReference type="EMBL" id="TYB72261.1"/>
    </source>
</evidence>
<feature type="compositionally biased region" description="Acidic residues" evidence="1">
    <location>
        <begin position="162"/>
        <end position="171"/>
    </location>
</feature>
<proteinExistence type="predicted"/>
<keyword evidence="3" id="KW-1185">Reference proteome</keyword>
<dbReference type="OrthoDB" id="1159446at2"/>
<evidence type="ECO:0000313" key="3">
    <source>
        <dbReference type="Proteomes" id="UP000324358"/>
    </source>
</evidence>
<organism evidence="2 3">
    <name type="scientific">Bizionia algoritergicola</name>
    <dbReference type="NCBI Taxonomy" id="291187"/>
    <lineage>
        <taxon>Bacteria</taxon>
        <taxon>Pseudomonadati</taxon>
        <taxon>Bacteroidota</taxon>
        <taxon>Flavobacteriia</taxon>
        <taxon>Flavobacteriales</taxon>
        <taxon>Flavobacteriaceae</taxon>
        <taxon>Bizionia</taxon>
    </lineage>
</organism>
<dbReference type="Proteomes" id="UP000324358">
    <property type="component" value="Unassembled WGS sequence"/>
</dbReference>